<evidence type="ECO:0000256" key="1">
    <source>
        <dbReference type="RuleBase" id="RU362001"/>
    </source>
</evidence>
<evidence type="ECO:0000313" key="2">
    <source>
        <dbReference type="EMBL" id="ORW58312.1"/>
    </source>
</evidence>
<proteinExistence type="inferred from homology"/>
<dbReference type="SUPFAM" id="SSF140453">
    <property type="entry name" value="EsxAB dimer-like"/>
    <property type="match status" value="1"/>
</dbReference>
<dbReference type="AlphaFoldDB" id="A0A1X2B443"/>
<comment type="caution">
    <text evidence="2">The sequence shown here is derived from an EMBL/GenBank/DDBJ whole genome shotgun (WGS) entry which is preliminary data.</text>
</comment>
<dbReference type="EMBL" id="LQPQ01000245">
    <property type="protein sequence ID" value="ORW58312.1"/>
    <property type="molecule type" value="Genomic_DNA"/>
</dbReference>
<organism evidence="2 3">
    <name type="scientific">Mycobacterium riyadhense</name>
    <dbReference type="NCBI Taxonomy" id="486698"/>
    <lineage>
        <taxon>Bacteria</taxon>
        <taxon>Bacillati</taxon>
        <taxon>Actinomycetota</taxon>
        <taxon>Actinomycetes</taxon>
        <taxon>Mycobacteriales</taxon>
        <taxon>Mycobacteriaceae</taxon>
        <taxon>Mycobacterium</taxon>
    </lineage>
</organism>
<dbReference type="NCBIfam" id="TIGR03930">
    <property type="entry name" value="WXG100_ESAT6"/>
    <property type="match status" value="1"/>
</dbReference>
<dbReference type="Pfam" id="PF06013">
    <property type="entry name" value="WXG100"/>
    <property type="match status" value="1"/>
</dbReference>
<dbReference type="OrthoDB" id="4738087at2"/>
<gene>
    <name evidence="2" type="ORF">AWC22_06445</name>
</gene>
<dbReference type="Proteomes" id="UP000193087">
    <property type="component" value="Unassembled WGS sequence"/>
</dbReference>
<dbReference type="GeneID" id="93496389"/>
<dbReference type="Gene3D" id="1.10.287.1060">
    <property type="entry name" value="ESAT-6-like"/>
    <property type="match status" value="1"/>
</dbReference>
<dbReference type="STRING" id="486698.AWC22_06445"/>
<evidence type="ECO:0000313" key="3">
    <source>
        <dbReference type="Proteomes" id="UP000193087"/>
    </source>
</evidence>
<sequence length="95" mass="10205">MSQITYNYPAMLAHAGDMAGYAGTMQGLGGDIANEQAALSNAWQGDTGMTYQVWQTQWNQALDGLVQAYRSMAGTHETNTLAMLARDTAEGAKWG</sequence>
<name>A0A1X2B443_9MYCO</name>
<accession>A0A1X2B443</accession>
<comment type="similarity">
    <text evidence="1">Belongs to the WXG100 family.</text>
</comment>
<protein>
    <recommendedName>
        <fullName evidence="1">ESAT-6-like protein</fullName>
    </recommendedName>
</protein>
<reference evidence="2 3" key="1">
    <citation type="submission" date="2016-01" db="EMBL/GenBank/DDBJ databases">
        <title>The new phylogeny of the genus Mycobacterium.</title>
        <authorList>
            <person name="Tarcisio F."/>
            <person name="Conor M."/>
            <person name="Antonella G."/>
            <person name="Elisabetta G."/>
            <person name="Giulia F.S."/>
            <person name="Sara T."/>
            <person name="Anna F."/>
            <person name="Clotilde B."/>
            <person name="Roberto B."/>
            <person name="Veronica D.S."/>
            <person name="Fabio R."/>
            <person name="Monica P."/>
            <person name="Olivier J."/>
            <person name="Enrico T."/>
            <person name="Nicola S."/>
        </authorList>
    </citation>
    <scope>NUCLEOTIDE SEQUENCE [LARGE SCALE GENOMIC DNA]</scope>
    <source>
        <strain evidence="2 3">DSM 45176</strain>
    </source>
</reference>
<dbReference type="InterPro" id="IPR036689">
    <property type="entry name" value="ESAT-6-like_sf"/>
</dbReference>
<keyword evidence="3" id="KW-1185">Reference proteome</keyword>
<dbReference type="RefSeq" id="WP_085253314.1">
    <property type="nucleotide sequence ID" value="NZ_CAJMWI010000001.1"/>
</dbReference>
<dbReference type="InterPro" id="IPR010310">
    <property type="entry name" value="T7SS_ESAT-6-like"/>
</dbReference>